<protein>
    <recommendedName>
        <fullName evidence="6">RNA polymerase sigma factor</fullName>
    </recommendedName>
</protein>
<feature type="domain" description="RNA polymerase sigma-70 region 2" evidence="7">
    <location>
        <begin position="79"/>
        <end position="141"/>
    </location>
</feature>
<proteinExistence type="inferred from homology"/>
<evidence type="ECO:0000256" key="5">
    <source>
        <dbReference type="ARBA" id="ARBA00023163"/>
    </source>
</evidence>
<dbReference type="InterPro" id="IPR039425">
    <property type="entry name" value="RNA_pol_sigma-70-like"/>
</dbReference>
<dbReference type="PANTHER" id="PTHR43133">
    <property type="entry name" value="RNA POLYMERASE ECF-TYPE SIGMA FACTO"/>
    <property type="match status" value="1"/>
</dbReference>
<dbReference type="RefSeq" id="WP_012317906.1">
    <property type="nucleotide sequence ID" value="NZ_BJXP01000040.1"/>
</dbReference>
<dbReference type="Pfam" id="PF08281">
    <property type="entry name" value="Sigma70_r4_2"/>
    <property type="match status" value="1"/>
</dbReference>
<keyword evidence="2 6" id="KW-0805">Transcription regulation</keyword>
<evidence type="ECO:0000259" key="8">
    <source>
        <dbReference type="Pfam" id="PF08281"/>
    </source>
</evidence>
<dbReference type="Gene3D" id="1.10.10.10">
    <property type="entry name" value="Winged helix-like DNA-binding domain superfamily/Winged helix DNA-binding domain"/>
    <property type="match status" value="1"/>
</dbReference>
<comment type="similarity">
    <text evidence="1 6">Belongs to the sigma-70 factor family. ECF subfamily.</text>
</comment>
<dbReference type="InterPro" id="IPR013325">
    <property type="entry name" value="RNA_pol_sigma_r2"/>
</dbReference>
<accession>A0ABV2NA58</accession>
<dbReference type="InterPro" id="IPR036388">
    <property type="entry name" value="WH-like_DNA-bd_sf"/>
</dbReference>
<dbReference type="CDD" id="cd06171">
    <property type="entry name" value="Sigma70_r4"/>
    <property type="match status" value="1"/>
</dbReference>
<sequence>MTEDVADRPDATAGTRDGAGYAASIGQHLALPIREYFKVVELEPLPAQLAALVSRFEAAVTAHGETVPFDFRGDIIKALPALRTFALSLVGDVSRADDLVQETFVKAWANQERFRPGTNFTAWLFTILRNQFYTDLRKTRREVEDVDGTHAGQMTSPSDQEDASTLKVVWERLGDLPSAQRQALLLVGAEGHTYEEAAIMLGCQVGTVKSRVSRARSSLLDTLGVVVAGQAPAA</sequence>
<dbReference type="SUPFAM" id="SSF88946">
    <property type="entry name" value="Sigma2 domain of RNA polymerase sigma factors"/>
    <property type="match status" value="1"/>
</dbReference>
<dbReference type="GeneID" id="6136919"/>
<dbReference type="InterPro" id="IPR000838">
    <property type="entry name" value="RNA_pol_sigma70_ECF_CS"/>
</dbReference>
<dbReference type="InterPro" id="IPR013249">
    <property type="entry name" value="RNA_pol_sigma70_r4_t2"/>
</dbReference>
<keyword evidence="4 6" id="KW-0238">DNA-binding</keyword>
<dbReference type="Proteomes" id="UP001549119">
    <property type="component" value="Unassembled WGS sequence"/>
</dbReference>
<evidence type="ECO:0000313" key="10">
    <source>
        <dbReference type="Proteomes" id="UP001549119"/>
    </source>
</evidence>
<evidence type="ECO:0000256" key="1">
    <source>
        <dbReference type="ARBA" id="ARBA00010641"/>
    </source>
</evidence>
<dbReference type="PROSITE" id="PS01063">
    <property type="entry name" value="SIGMA70_ECF"/>
    <property type="match status" value="1"/>
</dbReference>
<dbReference type="SUPFAM" id="SSF88659">
    <property type="entry name" value="Sigma3 and sigma4 domains of RNA polymerase sigma factors"/>
    <property type="match status" value="1"/>
</dbReference>
<evidence type="ECO:0000256" key="3">
    <source>
        <dbReference type="ARBA" id="ARBA00023082"/>
    </source>
</evidence>
<evidence type="ECO:0000256" key="2">
    <source>
        <dbReference type="ARBA" id="ARBA00023015"/>
    </source>
</evidence>
<organism evidence="9 10">
    <name type="scientific">Methylobacterium radiotolerans</name>
    <dbReference type="NCBI Taxonomy" id="31998"/>
    <lineage>
        <taxon>Bacteria</taxon>
        <taxon>Pseudomonadati</taxon>
        <taxon>Pseudomonadota</taxon>
        <taxon>Alphaproteobacteria</taxon>
        <taxon>Hyphomicrobiales</taxon>
        <taxon>Methylobacteriaceae</taxon>
        <taxon>Methylobacterium</taxon>
    </lineage>
</organism>
<keyword evidence="3 6" id="KW-0731">Sigma factor</keyword>
<gene>
    <name evidence="9" type="ORF">ABIC20_000689</name>
</gene>
<dbReference type="EMBL" id="JBEPNW010000002">
    <property type="protein sequence ID" value="MET3863380.1"/>
    <property type="molecule type" value="Genomic_DNA"/>
</dbReference>
<dbReference type="NCBIfam" id="TIGR02937">
    <property type="entry name" value="sigma70-ECF"/>
    <property type="match status" value="1"/>
</dbReference>
<dbReference type="InterPro" id="IPR014284">
    <property type="entry name" value="RNA_pol_sigma-70_dom"/>
</dbReference>
<dbReference type="Pfam" id="PF04542">
    <property type="entry name" value="Sigma70_r2"/>
    <property type="match status" value="1"/>
</dbReference>
<evidence type="ECO:0000256" key="6">
    <source>
        <dbReference type="RuleBase" id="RU000716"/>
    </source>
</evidence>
<comment type="caution">
    <text evidence="9">The sequence shown here is derived from an EMBL/GenBank/DDBJ whole genome shotgun (WGS) entry which is preliminary data.</text>
</comment>
<dbReference type="PANTHER" id="PTHR43133:SF25">
    <property type="entry name" value="RNA POLYMERASE SIGMA FACTOR RFAY-RELATED"/>
    <property type="match status" value="1"/>
</dbReference>
<name>A0ABV2NA58_9HYPH</name>
<feature type="domain" description="RNA polymerase sigma factor 70 region 4 type 2" evidence="8">
    <location>
        <begin position="169"/>
        <end position="219"/>
    </location>
</feature>
<keyword evidence="5 6" id="KW-0804">Transcription</keyword>
<keyword evidence="10" id="KW-1185">Reference proteome</keyword>
<reference evidence="9 10" key="1">
    <citation type="submission" date="2024-06" db="EMBL/GenBank/DDBJ databases">
        <title>Genomics of switchgrass bacterial isolates.</title>
        <authorList>
            <person name="Shade A."/>
        </authorList>
    </citation>
    <scope>NUCLEOTIDE SEQUENCE [LARGE SCALE GENOMIC DNA]</scope>
    <source>
        <strain evidence="9 10">PvP084</strain>
    </source>
</reference>
<evidence type="ECO:0000259" key="7">
    <source>
        <dbReference type="Pfam" id="PF04542"/>
    </source>
</evidence>
<dbReference type="InterPro" id="IPR007627">
    <property type="entry name" value="RNA_pol_sigma70_r2"/>
</dbReference>
<dbReference type="Gene3D" id="1.10.1740.10">
    <property type="match status" value="1"/>
</dbReference>
<evidence type="ECO:0000256" key="4">
    <source>
        <dbReference type="ARBA" id="ARBA00023125"/>
    </source>
</evidence>
<evidence type="ECO:0000313" key="9">
    <source>
        <dbReference type="EMBL" id="MET3863380.1"/>
    </source>
</evidence>
<dbReference type="InterPro" id="IPR013324">
    <property type="entry name" value="RNA_pol_sigma_r3/r4-like"/>
</dbReference>